<dbReference type="EMBL" id="CDHK01000023">
    <property type="protein sequence ID" value="CEJ62791.1"/>
    <property type="molecule type" value="Genomic_DNA"/>
</dbReference>
<gene>
    <name evidence="2" type="ORF">PMG11_11278</name>
</gene>
<dbReference type="OrthoDB" id="4361935at2759"/>
<dbReference type="Proteomes" id="UP000042958">
    <property type="component" value="Unassembled WGS sequence"/>
</dbReference>
<reference evidence="3" key="1">
    <citation type="journal article" date="2015" name="Genome Announc.">
        <title>Draft genome sequence of the fungus Penicillium brasilianum MG11.</title>
        <authorList>
            <person name="Horn F."/>
            <person name="Linde J."/>
            <person name="Mattern D.J."/>
            <person name="Walther G."/>
            <person name="Guthke R."/>
            <person name="Brakhage A.A."/>
            <person name="Valiante V."/>
        </authorList>
    </citation>
    <scope>NUCLEOTIDE SEQUENCE [LARGE SCALE GENOMIC DNA]</scope>
    <source>
        <strain evidence="3">MG11</strain>
    </source>
</reference>
<accession>A0A0F7U3F0</accession>
<evidence type="ECO:0000256" key="1">
    <source>
        <dbReference type="SAM" id="MobiDB-lite"/>
    </source>
</evidence>
<sequence>MNAETRWENLVLLIDRLSPDDPLNPRPVYRYSGYPRRSNYDGPADQPPPSTGEEAPLYERLRTNGAHLERAMEDPSVACGVRRNTMTLDDLEISDCWEVKIRTTNLLPYGYENSDVADLELPEGPFKKFSIELPKNESDTYLGTTWVGLAKEGVLFVERIARKGLGPYASELGIMAYERVAALSTLKTMFVANIVNQETRPVARTIWRGPEFKTFERGSPEFRALLGTGIGRVVAYTVLGAFGQGVKRVSKISLWWIGPRGDSLQMRFDIEDV</sequence>
<proteinExistence type="predicted"/>
<feature type="region of interest" description="Disordered" evidence="1">
    <location>
        <begin position="24"/>
        <end position="55"/>
    </location>
</feature>
<dbReference type="AlphaFoldDB" id="A0A0F7U3F0"/>
<keyword evidence="3" id="KW-1185">Reference proteome</keyword>
<protein>
    <submittedName>
        <fullName evidence="2">Uncharacterized protein</fullName>
    </submittedName>
</protein>
<evidence type="ECO:0000313" key="3">
    <source>
        <dbReference type="Proteomes" id="UP000042958"/>
    </source>
</evidence>
<organism evidence="2 3">
    <name type="scientific">Penicillium brasilianum</name>
    <dbReference type="NCBI Taxonomy" id="104259"/>
    <lineage>
        <taxon>Eukaryota</taxon>
        <taxon>Fungi</taxon>
        <taxon>Dikarya</taxon>
        <taxon>Ascomycota</taxon>
        <taxon>Pezizomycotina</taxon>
        <taxon>Eurotiomycetes</taxon>
        <taxon>Eurotiomycetidae</taxon>
        <taxon>Eurotiales</taxon>
        <taxon>Aspergillaceae</taxon>
        <taxon>Penicillium</taxon>
    </lineage>
</organism>
<evidence type="ECO:0000313" key="2">
    <source>
        <dbReference type="EMBL" id="CEJ62791.1"/>
    </source>
</evidence>
<name>A0A0F7U3F0_PENBI</name>